<dbReference type="Pfam" id="PF00005">
    <property type="entry name" value="ABC_tran"/>
    <property type="match status" value="1"/>
</dbReference>
<evidence type="ECO:0000259" key="9">
    <source>
        <dbReference type="PROSITE" id="PS50893"/>
    </source>
</evidence>
<dbReference type="InterPro" id="IPR003593">
    <property type="entry name" value="AAA+_ATPase"/>
</dbReference>
<evidence type="ECO:0000313" key="11">
    <source>
        <dbReference type="EMBL" id="MFC7440724.1"/>
    </source>
</evidence>
<dbReference type="InterPro" id="IPR039421">
    <property type="entry name" value="Type_1_exporter"/>
</dbReference>
<feature type="transmembrane region" description="Helical" evidence="8">
    <location>
        <begin position="166"/>
        <end position="183"/>
    </location>
</feature>
<dbReference type="PROSITE" id="PS00211">
    <property type="entry name" value="ABC_TRANSPORTER_1"/>
    <property type="match status" value="1"/>
</dbReference>
<keyword evidence="6 8" id="KW-0472">Membrane</keyword>
<dbReference type="InterPro" id="IPR017871">
    <property type="entry name" value="ABC_transporter-like_CS"/>
</dbReference>
<evidence type="ECO:0000256" key="8">
    <source>
        <dbReference type="SAM" id="Phobius"/>
    </source>
</evidence>
<keyword evidence="12" id="KW-1185">Reference proteome</keyword>
<evidence type="ECO:0000256" key="5">
    <source>
        <dbReference type="ARBA" id="ARBA00022989"/>
    </source>
</evidence>
<protein>
    <submittedName>
        <fullName evidence="11">ABC transporter ATP-binding protein</fullName>
    </submittedName>
</protein>
<proteinExistence type="predicted"/>
<dbReference type="Gene3D" id="1.20.1560.10">
    <property type="entry name" value="ABC transporter type 1, transmembrane domain"/>
    <property type="match status" value="1"/>
</dbReference>
<feature type="region of interest" description="Disordered" evidence="7">
    <location>
        <begin position="580"/>
        <end position="602"/>
    </location>
</feature>
<accession>A0ABW2RI99</accession>
<evidence type="ECO:0000256" key="7">
    <source>
        <dbReference type="SAM" id="MobiDB-lite"/>
    </source>
</evidence>
<dbReference type="PANTHER" id="PTHR43394:SF1">
    <property type="entry name" value="ATP-BINDING CASSETTE SUB-FAMILY B MEMBER 10, MITOCHONDRIAL"/>
    <property type="match status" value="1"/>
</dbReference>
<evidence type="ECO:0000313" key="12">
    <source>
        <dbReference type="Proteomes" id="UP001596500"/>
    </source>
</evidence>
<sequence length="602" mass="68315">MESMRRYLQFVKPYWKEIALTMVIGIIKFGIPLLLPLILKYVVDDLLLSHLSNQDKLEKLAWVIAGAFFLFTVVRVPVEYYRQYFAQWTANKVLYDIRNLLFDHIQKLSLRFYQNQKVGQIISRVINDVEQTKEFVITGMMNIWLDFTTLVIAIGMMVYLDPLMTVISLIIFPFYGVAVKYFFQNMRRFTKERSQALAELQGHLHERIQGISVIRAFHLEGYEQTQFEKRNQHFLHKAMTHTKWVAKTFASINTLTDLAPIIVIALSGYFVIQGTLTIGEMTAFYGYMGLIYNPIRRLVNSSTTLTQAFASMDRVFEFMDEAYEITDLPGAKPIADVKGSVRFSQVRFRYHEGQDWILDGIDLEIEPGQTVALVGPSGGGKSSIISLLPRFYDVTEGEIRIDGHELREITLASLRQNMGLVLQENILFSGSVEENIRMGKIDATMDEIVAAAQAANAHDFITGLPEGYQTEIGERGVKLSGGQKQRIALARVFLKNPAILILDEATSALDLQSEHLVQESLERLARDRTTIIVAHRLSTITHADQILVVDQGKVVERGTHEELLREGGLYARLFNVQHLGSKPEENSNTEQDASGLMEGKHA</sequence>
<evidence type="ECO:0000256" key="4">
    <source>
        <dbReference type="ARBA" id="ARBA00022840"/>
    </source>
</evidence>
<feature type="transmembrane region" description="Helical" evidence="8">
    <location>
        <begin position="20"/>
        <end position="39"/>
    </location>
</feature>
<dbReference type="PROSITE" id="PS50893">
    <property type="entry name" value="ABC_TRANSPORTER_2"/>
    <property type="match status" value="1"/>
</dbReference>
<dbReference type="RefSeq" id="WP_379864006.1">
    <property type="nucleotide sequence ID" value="NZ_JBHTBW010000017.1"/>
</dbReference>
<gene>
    <name evidence="11" type="ORF">ACFQNG_06125</name>
</gene>
<organism evidence="11 12">
    <name type="scientific">Laceyella putida</name>
    <dbReference type="NCBI Taxonomy" id="110101"/>
    <lineage>
        <taxon>Bacteria</taxon>
        <taxon>Bacillati</taxon>
        <taxon>Bacillota</taxon>
        <taxon>Bacilli</taxon>
        <taxon>Bacillales</taxon>
        <taxon>Thermoactinomycetaceae</taxon>
        <taxon>Laceyella</taxon>
    </lineage>
</organism>
<comment type="subcellular location">
    <subcellularLocation>
        <location evidence="1">Cell membrane</location>
        <topology evidence="1">Multi-pass membrane protein</topology>
    </subcellularLocation>
</comment>
<evidence type="ECO:0000256" key="6">
    <source>
        <dbReference type="ARBA" id="ARBA00023136"/>
    </source>
</evidence>
<reference evidence="12" key="1">
    <citation type="journal article" date="2019" name="Int. J. Syst. Evol. Microbiol.">
        <title>The Global Catalogue of Microorganisms (GCM) 10K type strain sequencing project: providing services to taxonomists for standard genome sequencing and annotation.</title>
        <authorList>
            <consortium name="The Broad Institute Genomics Platform"/>
            <consortium name="The Broad Institute Genome Sequencing Center for Infectious Disease"/>
            <person name="Wu L."/>
            <person name="Ma J."/>
        </authorList>
    </citation>
    <scope>NUCLEOTIDE SEQUENCE [LARGE SCALE GENOMIC DNA]</scope>
    <source>
        <strain evidence="12">CGMCC 1.12942</strain>
    </source>
</reference>
<evidence type="ECO:0000256" key="1">
    <source>
        <dbReference type="ARBA" id="ARBA00004651"/>
    </source>
</evidence>
<name>A0ABW2RI99_9BACL</name>
<dbReference type="GO" id="GO:0005524">
    <property type="term" value="F:ATP binding"/>
    <property type="evidence" value="ECO:0007669"/>
    <property type="project" value="UniProtKB-KW"/>
</dbReference>
<dbReference type="Pfam" id="PF00664">
    <property type="entry name" value="ABC_membrane"/>
    <property type="match status" value="1"/>
</dbReference>
<keyword evidence="4 11" id="KW-0067">ATP-binding</keyword>
<dbReference type="CDD" id="cd18554">
    <property type="entry name" value="ABC_6TM_Sav1866_like"/>
    <property type="match status" value="1"/>
</dbReference>
<dbReference type="SUPFAM" id="SSF90123">
    <property type="entry name" value="ABC transporter transmembrane region"/>
    <property type="match status" value="1"/>
</dbReference>
<dbReference type="PANTHER" id="PTHR43394">
    <property type="entry name" value="ATP-DEPENDENT PERMEASE MDL1, MITOCHONDRIAL"/>
    <property type="match status" value="1"/>
</dbReference>
<comment type="caution">
    <text evidence="11">The sequence shown here is derived from an EMBL/GenBank/DDBJ whole genome shotgun (WGS) entry which is preliminary data.</text>
</comment>
<dbReference type="Gene3D" id="3.40.50.300">
    <property type="entry name" value="P-loop containing nucleotide triphosphate hydrolases"/>
    <property type="match status" value="1"/>
</dbReference>
<dbReference type="EMBL" id="JBHTBW010000017">
    <property type="protein sequence ID" value="MFC7440724.1"/>
    <property type="molecule type" value="Genomic_DNA"/>
</dbReference>
<dbReference type="PROSITE" id="PS50929">
    <property type="entry name" value="ABC_TM1F"/>
    <property type="match status" value="1"/>
</dbReference>
<keyword evidence="5 8" id="KW-1133">Transmembrane helix</keyword>
<dbReference type="InterPro" id="IPR003439">
    <property type="entry name" value="ABC_transporter-like_ATP-bd"/>
</dbReference>
<feature type="transmembrane region" description="Helical" evidence="8">
    <location>
        <begin position="143"/>
        <end position="160"/>
    </location>
</feature>
<dbReference type="SUPFAM" id="SSF52540">
    <property type="entry name" value="P-loop containing nucleoside triphosphate hydrolases"/>
    <property type="match status" value="1"/>
</dbReference>
<feature type="domain" description="ABC transmembrane type-1" evidence="10">
    <location>
        <begin position="19"/>
        <end position="307"/>
    </location>
</feature>
<evidence type="ECO:0000256" key="2">
    <source>
        <dbReference type="ARBA" id="ARBA00022692"/>
    </source>
</evidence>
<dbReference type="SMART" id="SM00382">
    <property type="entry name" value="AAA"/>
    <property type="match status" value="1"/>
</dbReference>
<feature type="domain" description="ABC transporter" evidence="9">
    <location>
        <begin position="341"/>
        <end position="576"/>
    </location>
</feature>
<keyword evidence="3" id="KW-0547">Nucleotide-binding</keyword>
<dbReference type="InterPro" id="IPR036640">
    <property type="entry name" value="ABC1_TM_sf"/>
</dbReference>
<evidence type="ECO:0000259" key="10">
    <source>
        <dbReference type="PROSITE" id="PS50929"/>
    </source>
</evidence>
<dbReference type="Proteomes" id="UP001596500">
    <property type="component" value="Unassembled WGS sequence"/>
</dbReference>
<dbReference type="InterPro" id="IPR027417">
    <property type="entry name" value="P-loop_NTPase"/>
</dbReference>
<evidence type="ECO:0000256" key="3">
    <source>
        <dbReference type="ARBA" id="ARBA00022741"/>
    </source>
</evidence>
<feature type="transmembrane region" description="Helical" evidence="8">
    <location>
        <begin position="59"/>
        <end position="78"/>
    </location>
</feature>
<dbReference type="InterPro" id="IPR011527">
    <property type="entry name" value="ABC1_TM_dom"/>
</dbReference>
<keyword evidence="2 8" id="KW-0812">Transmembrane</keyword>